<dbReference type="Pfam" id="PF02074">
    <property type="entry name" value="Peptidase_M32"/>
    <property type="match status" value="1"/>
</dbReference>
<feature type="active site" description="Proton donor/acceptor" evidence="10">
    <location>
        <position position="313"/>
    </location>
</feature>
<evidence type="ECO:0000313" key="12">
    <source>
        <dbReference type="Proteomes" id="UP000016511"/>
    </source>
</evidence>
<dbReference type="GO" id="GO:0008270">
    <property type="term" value="F:zinc ion binding"/>
    <property type="evidence" value="ECO:0007669"/>
    <property type="project" value="UniProtKB-ARBA"/>
</dbReference>
<dbReference type="SUPFAM" id="SSF55486">
    <property type="entry name" value="Metalloproteases ('zincins'), catalytic domain"/>
    <property type="match status" value="1"/>
</dbReference>
<sequence length="549" mass="62694">MKSFVSLLYKLTEMLMSFSYILVKGGRVEEEKWRSIIKKGGFWIMGNHKNAEEAFRAYVRKMADYKEANAVLSWDLMTGAPPKGKEQRAEVIGMLATEFFKMSIAPEMQEMLAHLEEEDTYIGLDPVMKSMVREMRKEYEKNKSIPATLFQEYTILTSKAQVAWEGAKQTSDFAAFRPYLEKIINYLNQFIDIWGYEGHRYNTLLDKYEPGITVEMIDPLFADLRKKSVSLLERIQEKGKASNTAYLKKQYPALEQRKFSEFVLQKIGYDFLAGRLDESAHPFSIGLNPGDVRVTTRIHERDLQIALFSSIHEAGHAIYEQNIAPELVGTLLSEGASMGIHESQSRFWENIIGRSEAFWSYFYPNAAAAFPEQLAGASVQTLYRAVNQVQPSLIRIEADELTYNLHIMLRYELEKALITGDLQVADLPGAWTEKMDDYLGITPSDDASGALQDVHWSGGDFGYFPTYSLGNIYAAQLEAALARELPDYKEAVRRGEFDMITRWMTQHVHRHGKMLEPAEIIRSATGEGINADYLTAYLENKYTDVYELV</sequence>
<gene>
    <name evidence="11" type="ORF">HMPREF0083_04167</name>
</gene>
<dbReference type="HOGENOM" id="CLU_032916_1_1_9"/>
<dbReference type="AlphaFoldDB" id="U1YAA0"/>
<reference evidence="11 12" key="1">
    <citation type="submission" date="2013-08" db="EMBL/GenBank/DDBJ databases">
        <authorList>
            <person name="Weinstock G."/>
            <person name="Sodergren E."/>
            <person name="Wylie T."/>
            <person name="Fulton L."/>
            <person name="Fulton R."/>
            <person name="Fronick C."/>
            <person name="O'Laughlin M."/>
            <person name="Godfrey J."/>
            <person name="Miner T."/>
            <person name="Herter B."/>
            <person name="Appelbaum E."/>
            <person name="Cordes M."/>
            <person name="Lek S."/>
            <person name="Wollam A."/>
            <person name="Pepin K.H."/>
            <person name="Palsikar V.B."/>
            <person name="Mitreva M."/>
            <person name="Wilson R.K."/>
        </authorList>
    </citation>
    <scope>NUCLEOTIDE SEQUENCE [LARGE SCALE GENOMIC DNA]</scope>
    <source>
        <strain evidence="11 12">ATCC 12856</strain>
    </source>
</reference>
<name>U1YAA0_ANEAE</name>
<dbReference type="MEROPS" id="M32.006"/>
<dbReference type="PRINTS" id="PR00998">
    <property type="entry name" value="CRBOXYPTASET"/>
</dbReference>
<evidence type="ECO:0000313" key="11">
    <source>
        <dbReference type="EMBL" id="ERI07726.1"/>
    </source>
</evidence>
<keyword evidence="9" id="KW-0862">Zinc</keyword>
<evidence type="ECO:0000256" key="8">
    <source>
        <dbReference type="ARBA" id="ARBA00066553"/>
    </source>
</evidence>
<dbReference type="PIRSF" id="PIRSF006615">
    <property type="entry name" value="Zn_crbxpep_Taq"/>
    <property type="match status" value="1"/>
</dbReference>
<keyword evidence="5" id="KW-0482">Metalloprotease</keyword>
<comment type="cofactor">
    <cofactor evidence="9">
        <name>Zn(2+)</name>
        <dbReference type="ChEBI" id="CHEBI:29105"/>
    </cofactor>
    <text evidence="9">Binds 1 zinc ion per subunit.</text>
</comment>
<evidence type="ECO:0000256" key="2">
    <source>
        <dbReference type="ARBA" id="ARBA00022670"/>
    </source>
</evidence>
<dbReference type="GO" id="GO:0006508">
    <property type="term" value="P:proteolysis"/>
    <property type="evidence" value="ECO:0007669"/>
    <property type="project" value="UniProtKB-KW"/>
</dbReference>
<dbReference type="GO" id="GO:0004181">
    <property type="term" value="F:metallocarboxypeptidase activity"/>
    <property type="evidence" value="ECO:0007669"/>
    <property type="project" value="InterPro"/>
</dbReference>
<dbReference type="InterPro" id="IPR001333">
    <property type="entry name" value="Peptidase_M32_Taq"/>
</dbReference>
<keyword evidence="2" id="KW-0645">Protease</keyword>
<evidence type="ECO:0000256" key="10">
    <source>
        <dbReference type="PIRSR" id="PIRSR006615-2"/>
    </source>
</evidence>
<comment type="catalytic activity">
    <reaction evidence="6">
        <text>Release of a C-terminal amino acid with broad specificity, except for -Pro.</text>
        <dbReference type="EC" id="3.4.17.19"/>
    </reaction>
</comment>
<dbReference type="FunFam" id="1.10.1370.30:FF:000003">
    <property type="entry name" value="Thermostable carboxypeptidase 1"/>
    <property type="match status" value="1"/>
</dbReference>
<dbReference type="EC" id="3.4.17.19" evidence="8"/>
<dbReference type="Gene3D" id="1.10.1370.30">
    <property type="match status" value="1"/>
</dbReference>
<feature type="binding site" evidence="9">
    <location>
        <position position="312"/>
    </location>
    <ligand>
        <name>Zn(2+)</name>
        <dbReference type="ChEBI" id="CHEBI:29105"/>
        <note>catalytic</note>
    </ligand>
</feature>
<evidence type="ECO:0000256" key="5">
    <source>
        <dbReference type="ARBA" id="ARBA00023049"/>
    </source>
</evidence>
<dbReference type="PANTHER" id="PTHR34217:SF1">
    <property type="entry name" value="CARBOXYPEPTIDASE 1"/>
    <property type="match status" value="1"/>
</dbReference>
<dbReference type="PATRIC" id="fig|649747.3.peg.3778"/>
<keyword evidence="4" id="KW-0378">Hydrolase</keyword>
<keyword evidence="1 11" id="KW-0121">Carboxypeptidase</keyword>
<organism evidence="11 12">
    <name type="scientific">Aneurinibacillus aneurinilyticus ATCC 12856</name>
    <dbReference type="NCBI Taxonomy" id="649747"/>
    <lineage>
        <taxon>Bacteria</taxon>
        <taxon>Bacillati</taxon>
        <taxon>Bacillota</taxon>
        <taxon>Bacilli</taxon>
        <taxon>Bacillales</taxon>
        <taxon>Paenibacillaceae</taxon>
        <taxon>Aneurinibacillus group</taxon>
        <taxon>Aneurinibacillus</taxon>
    </lineage>
</organism>
<keyword evidence="12" id="KW-1185">Reference proteome</keyword>
<proteinExistence type="inferred from homology"/>
<keyword evidence="3 9" id="KW-0479">Metal-binding</keyword>
<dbReference type="STRING" id="649747.HMPREF0083_04167"/>
<evidence type="ECO:0000256" key="7">
    <source>
        <dbReference type="ARBA" id="ARBA00061580"/>
    </source>
</evidence>
<feature type="binding site" evidence="9">
    <location>
        <position position="316"/>
    </location>
    <ligand>
        <name>Zn(2+)</name>
        <dbReference type="ChEBI" id="CHEBI:29105"/>
        <note>catalytic</note>
    </ligand>
</feature>
<evidence type="ECO:0000256" key="1">
    <source>
        <dbReference type="ARBA" id="ARBA00022645"/>
    </source>
</evidence>
<dbReference type="Proteomes" id="UP000016511">
    <property type="component" value="Unassembled WGS sequence"/>
</dbReference>
<dbReference type="PROSITE" id="PS52034">
    <property type="entry name" value="PEPTIDASE_M32"/>
    <property type="match status" value="1"/>
</dbReference>
<protein>
    <recommendedName>
        <fullName evidence="8">carboxypeptidase Taq</fullName>
        <ecNumber evidence="8">3.4.17.19</ecNumber>
    </recommendedName>
</protein>
<comment type="similarity">
    <text evidence="7">Belongs to the peptidase M32 family.</text>
</comment>
<dbReference type="eggNOG" id="COG2317">
    <property type="taxonomic scope" value="Bacteria"/>
</dbReference>
<dbReference type="CDD" id="cd06460">
    <property type="entry name" value="M32_Taq"/>
    <property type="match status" value="1"/>
</dbReference>
<evidence type="ECO:0000256" key="3">
    <source>
        <dbReference type="ARBA" id="ARBA00022723"/>
    </source>
</evidence>
<evidence type="ECO:0000256" key="9">
    <source>
        <dbReference type="PIRSR" id="PIRSR006615-1"/>
    </source>
</evidence>
<comment type="caution">
    <text evidence="11">The sequence shown here is derived from an EMBL/GenBank/DDBJ whole genome shotgun (WGS) entry which is preliminary data.</text>
</comment>
<feature type="binding site" evidence="9">
    <location>
        <position position="342"/>
    </location>
    <ligand>
        <name>Zn(2+)</name>
        <dbReference type="ChEBI" id="CHEBI:29105"/>
        <note>catalytic</note>
    </ligand>
</feature>
<dbReference type="EMBL" id="AWSJ01000253">
    <property type="protein sequence ID" value="ERI07726.1"/>
    <property type="molecule type" value="Genomic_DNA"/>
</dbReference>
<dbReference type="PANTHER" id="PTHR34217">
    <property type="entry name" value="METAL-DEPENDENT CARBOXYPEPTIDASE"/>
    <property type="match status" value="1"/>
</dbReference>
<evidence type="ECO:0000256" key="6">
    <source>
        <dbReference type="ARBA" id="ARBA00052755"/>
    </source>
</evidence>
<evidence type="ECO:0000256" key="4">
    <source>
        <dbReference type="ARBA" id="ARBA00022801"/>
    </source>
</evidence>
<accession>U1YAA0</accession>